<evidence type="ECO:0000313" key="2">
    <source>
        <dbReference type="Proteomes" id="UP000235728"/>
    </source>
</evidence>
<reference evidence="1 2" key="1">
    <citation type="journal article" date="2016" name="Appl. Microbiol. Biotechnol.">
        <title>Characterization of T-DNA insertion mutants with decreased virulence in the entomopathogenic fungus Beauveria bassiana JEF-007.</title>
        <authorList>
            <person name="Kim S."/>
            <person name="Lee S.J."/>
            <person name="Nai Y.S."/>
            <person name="Yu J.S."/>
            <person name="Lee M.R."/>
            <person name="Yang Y.T."/>
            <person name="Kim J.S."/>
        </authorList>
    </citation>
    <scope>NUCLEOTIDE SEQUENCE [LARGE SCALE GENOMIC DNA]</scope>
    <source>
        <strain evidence="1 2">JEF-007</strain>
    </source>
</reference>
<protein>
    <submittedName>
        <fullName evidence="1">Uncharacterized protein</fullName>
    </submittedName>
</protein>
<gene>
    <name evidence="1" type="ORF">BM221_004712</name>
</gene>
<dbReference type="Proteomes" id="UP000235728">
    <property type="component" value="Unassembled WGS sequence"/>
</dbReference>
<comment type="caution">
    <text evidence="1">The sequence shown here is derived from an EMBL/GenBank/DDBJ whole genome shotgun (WGS) entry which is preliminary data.</text>
</comment>
<proteinExistence type="predicted"/>
<organism evidence="1 2">
    <name type="scientific">Beauveria bassiana</name>
    <name type="common">White muscardine disease fungus</name>
    <name type="synonym">Tritirachium shiotae</name>
    <dbReference type="NCBI Taxonomy" id="176275"/>
    <lineage>
        <taxon>Eukaryota</taxon>
        <taxon>Fungi</taxon>
        <taxon>Dikarya</taxon>
        <taxon>Ascomycota</taxon>
        <taxon>Pezizomycotina</taxon>
        <taxon>Sordariomycetes</taxon>
        <taxon>Hypocreomycetidae</taxon>
        <taxon>Hypocreales</taxon>
        <taxon>Cordycipitaceae</taxon>
        <taxon>Beauveria</taxon>
    </lineage>
</organism>
<name>A0A2N6NS23_BEABA</name>
<accession>A0A2N6NS23</accession>
<dbReference type="EMBL" id="MRVG01000004">
    <property type="protein sequence ID" value="PMB70064.1"/>
    <property type="molecule type" value="Genomic_DNA"/>
</dbReference>
<sequence length="185" mass="20021">MTSLRLSQGQNGIINLAVRNQFGSTYSFHLSPYVPCPTFVKQVELVTAIHAAGLKWLLVALEFLDLALATVEGLSLPPGMVVVFDPPGLDNYTGAQPSPSGLMDGADEADFQNTNEGKDVEVRETSLRITTSIVTAWFIEAMLAMGESTDNFRQSLSSLELVSFGGSTCGQDTVEAESFRPTRHF</sequence>
<dbReference type="AlphaFoldDB" id="A0A2N6NS23"/>
<evidence type="ECO:0000313" key="1">
    <source>
        <dbReference type="EMBL" id="PMB70064.1"/>
    </source>
</evidence>